<accession>A0A9Q1JBI4</accession>
<dbReference type="EMBL" id="JAINUF010000002">
    <property type="protein sequence ID" value="KAJ8376305.1"/>
    <property type="molecule type" value="Genomic_DNA"/>
</dbReference>
<name>A0A9Q1JBI4_SYNKA</name>
<proteinExistence type="predicted"/>
<dbReference type="AlphaFoldDB" id="A0A9Q1JBI4"/>
<feature type="compositionally biased region" description="Polar residues" evidence="1">
    <location>
        <begin position="111"/>
        <end position="122"/>
    </location>
</feature>
<evidence type="ECO:0000313" key="3">
    <source>
        <dbReference type="Proteomes" id="UP001152622"/>
    </source>
</evidence>
<evidence type="ECO:0000313" key="2">
    <source>
        <dbReference type="EMBL" id="KAJ8376305.1"/>
    </source>
</evidence>
<gene>
    <name evidence="2" type="ORF">SKAU_G00068850</name>
</gene>
<keyword evidence="3" id="KW-1185">Reference proteome</keyword>
<protein>
    <submittedName>
        <fullName evidence="2">Uncharacterized protein</fullName>
    </submittedName>
</protein>
<evidence type="ECO:0000256" key="1">
    <source>
        <dbReference type="SAM" id="MobiDB-lite"/>
    </source>
</evidence>
<feature type="region of interest" description="Disordered" evidence="1">
    <location>
        <begin position="215"/>
        <end position="234"/>
    </location>
</feature>
<feature type="compositionally biased region" description="Polar residues" evidence="1">
    <location>
        <begin position="220"/>
        <end position="229"/>
    </location>
</feature>
<organism evidence="2 3">
    <name type="scientific">Synaphobranchus kaupii</name>
    <name type="common">Kaup's arrowtooth eel</name>
    <dbReference type="NCBI Taxonomy" id="118154"/>
    <lineage>
        <taxon>Eukaryota</taxon>
        <taxon>Metazoa</taxon>
        <taxon>Chordata</taxon>
        <taxon>Craniata</taxon>
        <taxon>Vertebrata</taxon>
        <taxon>Euteleostomi</taxon>
        <taxon>Actinopterygii</taxon>
        <taxon>Neopterygii</taxon>
        <taxon>Teleostei</taxon>
        <taxon>Anguilliformes</taxon>
        <taxon>Synaphobranchidae</taxon>
        <taxon>Synaphobranchus</taxon>
    </lineage>
</organism>
<feature type="compositionally biased region" description="Polar residues" evidence="1">
    <location>
        <begin position="547"/>
        <end position="558"/>
    </location>
</feature>
<comment type="caution">
    <text evidence="2">The sequence shown here is derived from an EMBL/GenBank/DDBJ whole genome shotgun (WGS) entry which is preliminary data.</text>
</comment>
<feature type="region of interest" description="Disordered" evidence="1">
    <location>
        <begin position="458"/>
        <end position="494"/>
    </location>
</feature>
<sequence>MDEKSLAVRRMCICREGESDTGNIKQSRDTGFLSLRGRASCSASAAGPAQWNRGTCVPVDCAPASNSSIPRATRVKGPVPPRRELRVDCGASSGSFSRCLSLSRLTQSPAGAGTISSSQWQGWTRGAEEAGGHRAHASSIRAGRPRPLPERSSAARADARLHCFRGTVVSLPRRRRFKVIRIFPSLWGPRGTSAGGDLRRAPELPLRTPRAANKYVPNPASYSPNTHAQPQLADKSNKVARVLPTLRAQKRRRLTCFAPCLIYILTQPGHRDPSSIHSARGVAPRPRVLLPAKRGERALQSEPLSLNVIHFDVGTADPGGLHLYQYSTRYLLTECKGAQMSGPVILLTPGVPASFIQHPGSLKCPYVTHALAERRRTPSHRADSAPGALNQWTHCTMGPGCSRSSGVRGVRRVIGELGGVVAARLSFSRGVVARSVRSVSGRREAGGGLRLLRRRAAGSLGGTGPVTDHCRPPSQPPLTLGEASGGEGRGWGGGGVNLRQHRIAHCQPPADLQLRRTDYICSVGLIISPGMRLPASHGRAGRNGAFLQTPSLGNTSAPASLFPGGV</sequence>
<feature type="region of interest" description="Disordered" evidence="1">
    <location>
        <begin position="547"/>
        <end position="566"/>
    </location>
</feature>
<feature type="region of interest" description="Disordered" evidence="1">
    <location>
        <begin position="111"/>
        <end position="155"/>
    </location>
</feature>
<feature type="compositionally biased region" description="Gly residues" evidence="1">
    <location>
        <begin position="483"/>
        <end position="494"/>
    </location>
</feature>
<dbReference type="Proteomes" id="UP001152622">
    <property type="component" value="Chromosome 2"/>
</dbReference>
<reference evidence="2" key="1">
    <citation type="journal article" date="2023" name="Science">
        <title>Genome structures resolve the early diversification of teleost fishes.</title>
        <authorList>
            <person name="Parey E."/>
            <person name="Louis A."/>
            <person name="Montfort J."/>
            <person name="Bouchez O."/>
            <person name="Roques C."/>
            <person name="Iampietro C."/>
            <person name="Lluch J."/>
            <person name="Castinel A."/>
            <person name="Donnadieu C."/>
            <person name="Desvignes T."/>
            <person name="Floi Bucao C."/>
            <person name="Jouanno E."/>
            <person name="Wen M."/>
            <person name="Mejri S."/>
            <person name="Dirks R."/>
            <person name="Jansen H."/>
            <person name="Henkel C."/>
            <person name="Chen W.J."/>
            <person name="Zahm M."/>
            <person name="Cabau C."/>
            <person name="Klopp C."/>
            <person name="Thompson A.W."/>
            <person name="Robinson-Rechavi M."/>
            <person name="Braasch I."/>
            <person name="Lecointre G."/>
            <person name="Bobe J."/>
            <person name="Postlethwait J.H."/>
            <person name="Berthelot C."/>
            <person name="Roest Crollius H."/>
            <person name="Guiguen Y."/>
        </authorList>
    </citation>
    <scope>NUCLEOTIDE SEQUENCE</scope>
    <source>
        <strain evidence="2">WJC10195</strain>
    </source>
</reference>